<dbReference type="GO" id="GO:0015221">
    <property type="term" value="F:lipopolysaccharide transmembrane transporter activity"/>
    <property type="evidence" value="ECO:0007669"/>
    <property type="project" value="InterPro"/>
</dbReference>
<dbReference type="PROSITE" id="PS51257">
    <property type="entry name" value="PROKAR_LIPOPROTEIN"/>
    <property type="match status" value="1"/>
</dbReference>
<dbReference type="Pfam" id="PF06835">
    <property type="entry name" value="LptC"/>
    <property type="match status" value="1"/>
</dbReference>
<sequence>MKMFKYKPSILCGIIGIFVLLFSCNRDVPTTNHSKKVDFPTRSLINANIIFKDSGRVSINLRSPLIEEYTLVDSPYTIFRKGLDLDFYQKGSEKPGFFKADWARLSDATGIYEGKGNVVIVNEKGDSLKSEQLFWNKIKKTVYTSKEVYLISSKGDSLTAKNGLQATDDLENYTLFNNQGYMYVEDNQKF</sequence>
<proteinExistence type="predicted"/>
<dbReference type="GO" id="GO:0005886">
    <property type="term" value="C:plasma membrane"/>
    <property type="evidence" value="ECO:0007669"/>
    <property type="project" value="InterPro"/>
</dbReference>
<protein>
    <submittedName>
        <fullName evidence="1">LPS export ABC transporter protein LptC</fullName>
    </submittedName>
</protein>
<dbReference type="Proteomes" id="UP000199149">
    <property type="component" value="Unassembled WGS sequence"/>
</dbReference>
<reference evidence="2" key="1">
    <citation type="submission" date="2016-10" db="EMBL/GenBank/DDBJ databases">
        <authorList>
            <person name="Varghese N."/>
            <person name="Submissions S."/>
        </authorList>
    </citation>
    <scope>NUCLEOTIDE SEQUENCE [LARGE SCALE GENOMIC DNA]</scope>
    <source>
        <strain evidence="2">XJ109</strain>
    </source>
</reference>
<organism evidence="1 2">
    <name type="scientific">Algoriella xinjiangensis</name>
    <dbReference type="NCBI Taxonomy" id="684065"/>
    <lineage>
        <taxon>Bacteria</taxon>
        <taxon>Pseudomonadati</taxon>
        <taxon>Bacteroidota</taxon>
        <taxon>Flavobacteriia</taxon>
        <taxon>Flavobacteriales</taxon>
        <taxon>Weeksellaceae</taxon>
        <taxon>Algoriella</taxon>
    </lineage>
</organism>
<dbReference type="Gene3D" id="2.60.450.10">
    <property type="entry name" value="Lipopolysaccharide (LPS) transport protein A like domain"/>
    <property type="match status" value="1"/>
</dbReference>
<dbReference type="RefSeq" id="WP_092909141.1">
    <property type="nucleotide sequence ID" value="NZ_FOUZ01000013.1"/>
</dbReference>
<dbReference type="AlphaFoldDB" id="A0A1I4ZJ66"/>
<evidence type="ECO:0000313" key="1">
    <source>
        <dbReference type="EMBL" id="SFN49970.1"/>
    </source>
</evidence>
<evidence type="ECO:0000313" key="2">
    <source>
        <dbReference type="Proteomes" id="UP000199149"/>
    </source>
</evidence>
<dbReference type="STRING" id="684065.SAMN05421738_11387"/>
<dbReference type="InterPro" id="IPR026265">
    <property type="entry name" value="LptC"/>
</dbReference>
<keyword evidence="2" id="KW-1185">Reference proteome</keyword>
<accession>A0A1I4ZJ66</accession>
<dbReference type="NCBIfam" id="TIGR04409">
    <property type="entry name" value="LptC_YrbK"/>
    <property type="match status" value="1"/>
</dbReference>
<dbReference type="EMBL" id="FOUZ01000013">
    <property type="protein sequence ID" value="SFN49970.1"/>
    <property type="molecule type" value="Genomic_DNA"/>
</dbReference>
<dbReference type="OrthoDB" id="9812080at2"/>
<name>A0A1I4ZJ66_9FLAO</name>
<gene>
    <name evidence="1" type="ORF">SAMN05421738_11387</name>
</gene>
<dbReference type="InterPro" id="IPR010664">
    <property type="entry name" value="LipoPS_assembly_LptC-rel"/>
</dbReference>